<evidence type="ECO:0000313" key="3">
    <source>
        <dbReference type="Proteomes" id="UP000644699"/>
    </source>
</evidence>
<comment type="caution">
    <text evidence="2">The sequence shown here is derived from an EMBL/GenBank/DDBJ whole genome shotgun (WGS) entry which is preliminary data.</text>
</comment>
<dbReference type="CDD" id="cd00093">
    <property type="entry name" value="HTH_XRE"/>
    <property type="match status" value="1"/>
</dbReference>
<dbReference type="AlphaFoldDB" id="A0A917A4L0"/>
<reference evidence="2" key="2">
    <citation type="submission" date="2020-09" db="EMBL/GenBank/DDBJ databases">
        <authorList>
            <person name="Sun Q."/>
            <person name="Zhou Y."/>
        </authorList>
    </citation>
    <scope>NUCLEOTIDE SEQUENCE</scope>
    <source>
        <strain evidence="2">CGMCC 1.15367</strain>
    </source>
</reference>
<reference evidence="2" key="1">
    <citation type="journal article" date="2014" name="Int. J. Syst. Evol. Microbiol.">
        <title>Complete genome sequence of Corynebacterium casei LMG S-19264T (=DSM 44701T), isolated from a smear-ripened cheese.</title>
        <authorList>
            <consortium name="US DOE Joint Genome Institute (JGI-PGF)"/>
            <person name="Walter F."/>
            <person name="Albersmeier A."/>
            <person name="Kalinowski J."/>
            <person name="Ruckert C."/>
        </authorList>
    </citation>
    <scope>NUCLEOTIDE SEQUENCE</scope>
    <source>
        <strain evidence="2">CGMCC 1.15367</strain>
    </source>
</reference>
<organism evidence="2 3">
    <name type="scientific">Aureimonas endophytica</name>
    <dbReference type="NCBI Taxonomy" id="2027858"/>
    <lineage>
        <taxon>Bacteria</taxon>
        <taxon>Pseudomonadati</taxon>
        <taxon>Pseudomonadota</taxon>
        <taxon>Alphaproteobacteria</taxon>
        <taxon>Hyphomicrobiales</taxon>
        <taxon>Aurantimonadaceae</taxon>
        <taxon>Aureimonas</taxon>
    </lineage>
</organism>
<dbReference type="Pfam" id="PF01381">
    <property type="entry name" value="HTH_3"/>
    <property type="match status" value="1"/>
</dbReference>
<gene>
    <name evidence="2" type="ORF">GCM10011390_50260</name>
</gene>
<keyword evidence="3" id="KW-1185">Reference proteome</keyword>
<dbReference type="Gene3D" id="1.10.260.40">
    <property type="entry name" value="lambda repressor-like DNA-binding domains"/>
    <property type="match status" value="1"/>
</dbReference>
<feature type="domain" description="HTH cro/C1-type" evidence="1">
    <location>
        <begin position="16"/>
        <end position="51"/>
    </location>
</feature>
<dbReference type="SUPFAM" id="SSF47413">
    <property type="entry name" value="lambda repressor-like DNA-binding domains"/>
    <property type="match status" value="1"/>
</dbReference>
<dbReference type="SMART" id="SM00530">
    <property type="entry name" value="HTH_XRE"/>
    <property type="match status" value="1"/>
</dbReference>
<dbReference type="GO" id="GO:0003677">
    <property type="term" value="F:DNA binding"/>
    <property type="evidence" value="ECO:0007669"/>
    <property type="project" value="InterPro"/>
</dbReference>
<name>A0A917A4L0_9HYPH</name>
<dbReference type="PROSITE" id="PS50943">
    <property type="entry name" value="HTH_CROC1"/>
    <property type="match status" value="1"/>
</dbReference>
<dbReference type="Proteomes" id="UP000644699">
    <property type="component" value="Unassembled WGS sequence"/>
</dbReference>
<dbReference type="EMBL" id="BMIQ01000015">
    <property type="protein sequence ID" value="GGE24784.1"/>
    <property type="molecule type" value="Genomic_DNA"/>
</dbReference>
<accession>A0A917A4L0</accession>
<evidence type="ECO:0000313" key="2">
    <source>
        <dbReference type="EMBL" id="GGE24784.1"/>
    </source>
</evidence>
<sequence length="87" mass="9377">MAMSITTYRITDGRQVRAVRAMLGMTQAELGQAAGVHRMSINNAEKRQRLPPRSWAAEQVAKYGAENGIVADVVDGVPVVRVQSPAA</sequence>
<dbReference type="InterPro" id="IPR010982">
    <property type="entry name" value="Lambda_DNA-bd_dom_sf"/>
</dbReference>
<evidence type="ECO:0000259" key="1">
    <source>
        <dbReference type="PROSITE" id="PS50943"/>
    </source>
</evidence>
<proteinExistence type="predicted"/>
<dbReference type="InterPro" id="IPR001387">
    <property type="entry name" value="Cro/C1-type_HTH"/>
</dbReference>
<protein>
    <recommendedName>
        <fullName evidence="1">HTH cro/C1-type domain-containing protein</fullName>
    </recommendedName>
</protein>